<keyword evidence="13" id="KW-0333">Golgi apparatus</keyword>
<comment type="function">
    <text evidence="17">Folate-dependent enzyme, that displays both transferase and deaminase activity. Serves to channel one-carbon units from formiminoglutamate to the folate pool.</text>
</comment>
<dbReference type="EMBL" id="PGXC01000004">
    <property type="protein sequence ID" value="PKK90833.1"/>
    <property type="molecule type" value="Genomic_DNA"/>
</dbReference>
<reference evidence="22 23" key="1">
    <citation type="journal article" date="2017" name="ISME J.">
        <title>Potential for microbial H2 and metal transformations associated with novel bacteria and archaea in deep terrestrial subsurface sediments.</title>
        <authorList>
            <person name="Hernsdorf A.W."/>
            <person name="Amano Y."/>
            <person name="Miyakawa K."/>
            <person name="Ise K."/>
            <person name="Suzuki Y."/>
            <person name="Anantharaman K."/>
            <person name="Probst A."/>
            <person name="Burstein D."/>
            <person name="Thomas B.C."/>
            <person name="Banfield J.F."/>
        </authorList>
    </citation>
    <scope>NUCLEOTIDE SEQUENCE [LARGE SCALE GENOMIC DNA]</scope>
    <source>
        <strain evidence="22">HGW-Wallbacteria-1</strain>
    </source>
</reference>
<evidence type="ECO:0000256" key="5">
    <source>
        <dbReference type="ARBA" id="ARBA00010825"/>
    </source>
</evidence>
<dbReference type="SMART" id="SM01221">
    <property type="entry name" value="FTCD"/>
    <property type="match status" value="1"/>
</dbReference>
<dbReference type="PANTHER" id="PTHR12234:SF0">
    <property type="entry name" value="FORMIMIDOYLTRANSFERASE-CYCLODEAMINASE"/>
    <property type="match status" value="1"/>
</dbReference>
<comment type="similarity">
    <text evidence="5">In the C-terminal section; belongs to the cyclodeaminase/cyclohydrolase family.</text>
</comment>
<evidence type="ECO:0000256" key="6">
    <source>
        <dbReference type="ARBA" id="ARBA00012252"/>
    </source>
</evidence>
<evidence type="ECO:0000256" key="4">
    <source>
        <dbReference type="ARBA" id="ARBA00008297"/>
    </source>
</evidence>
<dbReference type="InterPro" id="IPR037064">
    <property type="entry name" value="Formiminotransferase_N_sf"/>
</dbReference>
<dbReference type="GO" id="GO:0019556">
    <property type="term" value="P:L-histidine catabolic process to glutamate and formamide"/>
    <property type="evidence" value="ECO:0007669"/>
    <property type="project" value="UniProtKB-UniPathway"/>
</dbReference>
<comment type="subcellular location">
    <subcellularLocation>
        <location evidence="1">Cytoplasm</location>
        <location evidence="1">Cytoskeleton</location>
        <location evidence="1">Microtubule organizing center</location>
        <location evidence="1">Centrosome</location>
        <location evidence="1">Centriole</location>
    </subcellularLocation>
    <subcellularLocation>
        <location evidence="2">Golgi apparatus</location>
    </subcellularLocation>
</comment>
<dbReference type="Pfam" id="PF07837">
    <property type="entry name" value="FTCD_N"/>
    <property type="match status" value="1"/>
</dbReference>
<evidence type="ECO:0000256" key="3">
    <source>
        <dbReference type="ARBA" id="ARBA00005082"/>
    </source>
</evidence>
<keyword evidence="12" id="KW-0290">Folate-binding</keyword>
<feature type="domain" description="Formiminotransferase N-terminal subdomain" evidence="21">
    <location>
        <begin position="3"/>
        <end position="180"/>
    </location>
</feature>
<dbReference type="InterPro" id="IPR012886">
    <property type="entry name" value="Formiminotransferase_N"/>
</dbReference>
<gene>
    <name evidence="22" type="primary">ftcD</name>
    <name evidence="22" type="ORF">CVV64_08105</name>
</gene>
<dbReference type="Pfam" id="PF04961">
    <property type="entry name" value="FTCD_C"/>
    <property type="match status" value="1"/>
</dbReference>
<dbReference type="GO" id="GO:0030412">
    <property type="term" value="F:formimidoyltetrahydrofolate cyclodeaminase activity"/>
    <property type="evidence" value="ECO:0007669"/>
    <property type="project" value="UniProtKB-EC"/>
</dbReference>
<evidence type="ECO:0000256" key="15">
    <source>
        <dbReference type="ARBA" id="ARBA00023239"/>
    </source>
</evidence>
<keyword evidence="9" id="KW-0963">Cytoplasm</keyword>
<evidence type="ECO:0000256" key="10">
    <source>
        <dbReference type="ARBA" id="ARBA00022679"/>
    </source>
</evidence>
<dbReference type="EC" id="4.3.1.4" evidence="7"/>
<evidence type="ECO:0000259" key="20">
    <source>
        <dbReference type="SMART" id="SM01221"/>
    </source>
</evidence>
<evidence type="ECO:0000256" key="12">
    <source>
        <dbReference type="ARBA" id="ARBA00022954"/>
    </source>
</evidence>
<keyword evidence="15" id="KW-0456">Lyase</keyword>
<dbReference type="GO" id="GO:0019557">
    <property type="term" value="P:L-histidine catabolic process to glutamate and formate"/>
    <property type="evidence" value="ECO:0007669"/>
    <property type="project" value="UniProtKB-UniPathway"/>
</dbReference>
<keyword evidence="16" id="KW-0511">Multifunctional enzyme</keyword>
<dbReference type="Gene3D" id="3.30.990.10">
    <property type="entry name" value="Formiminotransferase, N-terminal subdomain"/>
    <property type="match status" value="1"/>
</dbReference>
<dbReference type="InterPro" id="IPR036178">
    <property type="entry name" value="Formintransfe-cycloase-like_sf"/>
</dbReference>
<evidence type="ECO:0000256" key="8">
    <source>
        <dbReference type="ARBA" id="ARBA00017787"/>
    </source>
</evidence>
<organism evidence="22 23">
    <name type="scientific">Candidatus Wallbacteria bacterium HGW-Wallbacteria-1</name>
    <dbReference type="NCBI Taxonomy" id="2013854"/>
    <lineage>
        <taxon>Bacteria</taxon>
        <taxon>Candidatus Walliibacteriota</taxon>
    </lineage>
</organism>
<evidence type="ECO:0000313" key="23">
    <source>
        <dbReference type="Proteomes" id="UP000233256"/>
    </source>
</evidence>
<dbReference type="UniPathway" id="UPA00379">
    <property type="reaction ID" value="UER00555"/>
</dbReference>
<evidence type="ECO:0000256" key="19">
    <source>
        <dbReference type="ARBA" id="ARBA00030029"/>
    </source>
</evidence>
<dbReference type="Gene3D" id="3.30.70.670">
    <property type="entry name" value="Formiminotransferase, C-terminal subdomain"/>
    <property type="match status" value="1"/>
</dbReference>
<protein>
    <recommendedName>
        <fullName evidence="8">Formimidoyltransferase-cyclodeaminase</fullName>
        <ecNumber evidence="6">2.1.2.5</ecNumber>
        <ecNumber evidence="7">4.3.1.4</ecNumber>
    </recommendedName>
    <alternativeName>
        <fullName evidence="19">Formiminotransferase-cyclodeaminase</fullName>
    </alternativeName>
</protein>
<evidence type="ECO:0000256" key="1">
    <source>
        <dbReference type="ARBA" id="ARBA00004114"/>
    </source>
</evidence>
<dbReference type="InterPro" id="IPR007044">
    <property type="entry name" value="Cyclodeamin/CycHdrlase"/>
</dbReference>
<comment type="caution">
    <text evidence="22">The sequence shown here is derived from an EMBL/GenBank/DDBJ whole genome shotgun (WGS) entry which is preliminary data.</text>
</comment>
<evidence type="ECO:0000256" key="11">
    <source>
        <dbReference type="ARBA" id="ARBA00022808"/>
    </source>
</evidence>
<dbReference type="EC" id="2.1.2.5" evidence="6"/>
<dbReference type="AlphaFoldDB" id="A0A2N1PR66"/>
<evidence type="ECO:0000256" key="18">
    <source>
        <dbReference type="ARBA" id="ARBA00025915"/>
    </source>
</evidence>
<dbReference type="InterPro" id="IPR051623">
    <property type="entry name" value="FTCD"/>
</dbReference>
<feature type="domain" description="Formiminotransferase C-terminal subdomain" evidence="20">
    <location>
        <begin position="181"/>
        <end position="343"/>
    </location>
</feature>
<dbReference type="SUPFAM" id="SSF55116">
    <property type="entry name" value="Formiminotransferase domain of formiminotransferase-cyclodeaminase"/>
    <property type="match status" value="2"/>
</dbReference>
<evidence type="ECO:0000313" key="22">
    <source>
        <dbReference type="EMBL" id="PKK90833.1"/>
    </source>
</evidence>
<dbReference type="SMART" id="SM01222">
    <property type="entry name" value="FTCD_N"/>
    <property type="match status" value="1"/>
</dbReference>
<dbReference type="Proteomes" id="UP000233256">
    <property type="component" value="Unassembled WGS sequence"/>
</dbReference>
<accession>A0A2N1PR66</accession>
<keyword evidence="11" id="KW-0369">Histidine metabolism</keyword>
<evidence type="ECO:0000256" key="7">
    <source>
        <dbReference type="ARBA" id="ARBA00012998"/>
    </source>
</evidence>
<dbReference type="FunFam" id="3.30.990.10:FF:000001">
    <property type="entry name" value="Formimidoyltransferase cyclodeaminase"/>
    <property type="match status" value="1"/>
</dbReference>
<dbReference type="SUPFAM" id="SSF101262">
    <property type="entry name" value="Methenyltetrahydrofolate cyclohydrolase-like"/>
    <property type="match status" value="1"/>
</dbReference>
<dbReference type="NCBIfam" id="TIGR02024">
    <property type="entry name" value="FtcD"/>
    <property type="match status" value="1"/>
</dbReference>
<dbReference type="GO" id="GO:0005814">
    <property type="term" value="C:centriole"/>
    <property type="evidence" value="ECO:0007669"/>
    <property type="project" value="UniProtKB-SubCell"/>
</dbReference>
<evidence type="ECO:0000256" key="9">
    <source>
        <dbReference type="ARBA" id="ARBA00022490"/>
    </source>
</evidence>
<dbReference type="PANTHER" id="PTHR12234">
    <property type="entry name" value="FORMIMINOTRANSFERASE-CYCLODEAMINASE"/>
    <property type="match status" value="1"/>
</dbReference>
<comment type="subunit">
    <text evidence="18">Homooctamer, including four polyglutamate binding sites. The subunits are arranged as a tetramer of dimers, and form a planar ring-shaped structure.</text>
</comment>
<evidence type="ECO:0000256" key="14">
    <source>
        <dbReference type="ARBA" id="ARBA00023212"/>
    </source>
</evidence>
<evidence type="ECO:0000256" key="2">
    <source>
        <dbReference type="ARBA" id="ARBA00004555"/>
    </source>
</evidence>
<dbReference type="Gene3D" id="1.20.120.680">
    <property type="entry name" value="Formiminotetrahydrofolate cyclodeaminase monomer, up-and-down helical bundle"/>
    <property type="match status" value="1"/>
</dbReference>
<dbReference type="InterPro" id="IPR013802">
    <property type="entry name" value="Formiminotransferase_C"/>
</dbReference>
<sequence length="562" mass="60960">MTKLIECVPNFSEGRDRKIIDSIAEAISSVQGVSLLDVDPGAATNRTVMTMVGEPEAVIEAAFQSIKRASELIDMTKHRGEHARMGATDVCPLVPVAGTTMEECAGYAEILGDRVGRELEIPVYLYEAAARRPERQNLANIRSGEYEGLSEKMRNPEWTPDFGPHDFNARSGATVIGAREFLIAFNINLNTRNKKLAHEIALDIREKGRFKRDENGSICKDENGQKITVNGAFREVKAVGWYIEEYQTAQISINFTNFRITPPHVVVEDVRRRAAEKGVVVTGCELVGLIPLEAMIEAGRYYLLLQNSSPAATDADLVKLAIRSMGLEEINPFIPEEKIIDYRVKANSALAEMAVNDFLDLLSSDSPAPGGGSVAALNGSIAAGLVAMVANLTIGKKGFENHYTDLGNMGVKAQNLKSLFLKLVDRDTDAFNAVMTASRMAKKTASEAQARLEALNAATVLAIETPLETIQTCEHLLPALNCICRNGNPNSISDAGVACQTLISAAKGAWLNVVINIGGIENSEIRNDYMNQARNGMNRVVESANSLFIEIESSLIASGDGE</sequence>
<comment type="similarity">
    <text evidence="4">In the N-terminal section; belongs to the formiminotransferase family.</text>
</comment>
<keyword evidence="14" id="KW-0206">Cytoskeleton</keyword>
<comment type="pathway">
    <text evidence="3">Amino-acid degradation; L-histidine degradation into L-glutamate; L-glutamate from N-formimidoyl-L-glutamate (transferase route): step 1/1.</text>
</comment>
<evidence type="ECO:0000256" key="16">
    <source>
        <dbReference type="ARBA" id="ARBA00023268"/>
    </source>
</evidence>
<dbReference type="Pfam" id="PF02971">
    <property type="entry name" value="FTCD"/>
    <property type="match status" value="1"/>
</dbReference>
<name>A0A2N1PR66_9BACT</name>
<dbReference type="GO" id="GO:0030409">
    <property type="term" value="F:glutamate formimidoyltransferase activity"/>
    <property type="evidence" value="ECO:0007669"/>
    <property type="project" value="UniProtKB-EC"/>
</dbReference>
<dbReference type="GO" id="GO:0005542">
    <property type="term" value="F:folic acid binding"/>
    <property type="evidence" value="ECO:0007669"/>
    <property type="project" value="UniProtKB-KW"/>
</dbReference>
<dbReference type="InterPro" id="IPR004227">
    <property type="entry name" value="Formiminotransferase_cat"/>
</dbReference>
<proteinExistence type="inferred from homology"/>
<evidence type="ECO:0000256" key="17">
    <source>
        <dbReference type="ARBA" id="ARBA00025506"/>
    </source>
</evidence>
<evidence type="ECO:0000256" key="13">
    <source>
        <dbReference type="ARBA" id="ARBA00023034"/>
    </source>
</evidence>
<dbReference type="InterPro" id="IPR022384">
    <property type="entry name" value="FormiminoTrfase_cat_dom_sf"/>
</dbReference>
<dbReference type="InterPro" id="IPR037070">
    <property type="entry name" value="Formiminotransferase_C_sf"/>
</dbReference>
<keyword evidence="10 22" id="KW-0808">Transferase</keyword>
<evidence type="ECO:0000259" key="21">
    <source>
        <dbReference type="SMART" id="SM01222"/>
    </source>
</evidence>